<protein>
    <recommendedName>
        <fullName evidence="14">Cytochrome b5 heme-binding domain-containing protein</fullName>
    </recommendedName>
</protein>
<comment type="caution">
    <text evidence="15">The sequence shown here is derived from an EMBL/GenBank/DDBJ whole genome shotgun (WGS) entry which is preliminary data.</text>
</comment>
<evidence type="ECO:0000256" key="1">
    <source>
        <dbReference type="ARBA" id="ARBA00004131"/>
    </source>
</evidence>
<feature type="domain" description="Cytochrome b5 heme-binding" evidence="14">
    <location>
        <begin position="6"/>
        <end position="76"/>
    </location>
</feature>
<comment type="similarity">
    <text evidence="12">Belongs to the cytochrome b5 family.</text>
</comment>
<dbReference type="EMBL" id="AMGY01000004">
    <property type="protein sequence ID" value="EXJ84072.1"/>
    <property type="molecule type" value="Genomic_DNA"/>
</dbReference>
<keyword evidence="4 13" id="KW-0812">Transmembrane</keyword>
<evidence type="ECO:0000256" key="7">
    <source>
        <dbReference type="ARBA" id="ARBA00022848"/>
    </source>
</evidence>
<evidence type="ECO:0000256" key="4">
    <source>
        <dbReference type="ARBA" id="ARBA00022692"/>
    </source>
</evidence>
<reference evidence="15 16" key="1">
    <citation type="submission" date="2013-03" db="EMBL/GenBank/DDBJ databases">
        <title>The Genome Sequence of Capronia epimyces CBS 606.96.</title>
        <authorList>
            <consortium name="The Broad Institute Genomics Platform"/>
            <person name="Cuomo C."/>
            <person name="de Hoog S."/>
            <person name="Gorbushina A."/>
            <person name="Walker B."/>
            <person name="Young S.K."/>
            <person name="Zeng Q."/>
            <person name="Gargeya S."/>
            <person name="Fitzgerald M."/>
            <person name="Haas B."/>
            <person name="Abouelleil A."/>
            <person name="Allen A.W."/>
            <person name="Alvarado L."/>
            <person name="Arachchi H.M."/>
            <person name="Berlin A.M."/>
            <person name="Chapman S.B."/>
            <person name="Gainer-Dewar J."/>
            <person name="Goldberg J."/>
            <person name="Griggs A."/>
            <person name="Gujja S."/>
            <person name="Hansen M."/>
            <person name="Howarth C."/>
            <person name="Imamovic A."/>
            <person name="Ireland A."/>
            <person name="Larimer J."/>
            <person name="McCowan C."/>
            <person name="Murphy C."/>
            <person name="Pearson M."/>
            <person name="Poon T.W."/>
            <person name="Priest M."/>
            <person name="Roberts A."/>
            <person name="Saif S."/>
            <person name="Shea T."/>
            <person name="Sisk P."/>
            <person name="Sykes S."/>
            <person name="Wortman J."/>
            <person name="Nusbaum C."/>
            <person name="Birren B."/>
        </authorList>
    </citation>
    <scope>NUCLEOTIDE SEQUENCE [LARGE SCALE GENOMIC DNA]</scope>
    <source>
        <strain evidence="15 16">CBS 606.96</strain>
    </source>
</reference>
<accession>W9XU37</accession>
<evidence type="ECO:0000256" key="12">
    <source>
        <dbReference type="ARBA" id="ARBA00038168"/>
    </source>
</evidence>
<keyword evidence="9" id="KW-0408">Iron</keyword>
<dbReference type="InterPro" id="IPR001199">
    <property type="entry name" value="Cyt_B5-like_heme/steroid-bd"/>
</dbReference>
<evidence type="ECO:0000256" key="8">
    <source>
        <dbReference type="ARBA" id="ARBA00022982"/>
    </source>
</evidence>
<evidence type="ECO:0000256" key="13">
    <source>
        <dbReference type="SAM" id="Phobius"/>
    </source>
</evidence>
<dbReference type="Pfam" id="PF00173">
    <property type="entry name" value="Cyt-b5"/>
    <property type="match status" value="1"/>
</dbReference>
<evidence type="ECO:0000256" key="3">
    <source>
        <dbReference type="ARBA" id="ARBA00022617"/>
    </source>
</evidence>
<keyword evidence="6" id="KW-0256">Endoplasmic reticulum</keyword>
<dbReference type="RefSeq" id="XP_007733057.1">
    <property type="nucleotide sequence ID" value="XM_007734867.1"/>
</dbReference>
<dbReference type="STRING" id="1182542.W9XU37"/>
<keyword evidence="7" id="KW-0492">Microsome</keyword>
<dbReference type="GO" id="GO:0020037">
    <property type="term" value="F:heme binding"/>
    <property type="evidence" value="ECO:0007669"/>
    <property type="project" value="TreeGrafter"/>
</dbReference>
<organism evidence="15 16">
    <name type="scientific">Capronia epimyces CBS 606.96</name>
    <dbReference type="NCBI Taxonomy" id="1182542"/>
    <lineage>
        <taxon>Eukaryota</taxon>
        <taxon>Fungi</taxon>
        <taxon>Dikarya</taxon>
        <taxon>Ascomycota</taxon>
        <taxon>Pezizomycotina</taxon>
        <taxon>Eurotiomycetes</taxon>
        <taxon>Chaetothyriomycetidae</taxon>
        <taxon>Chaetothyriales</taxon>
        <taxon>Herpotrichiellaceae</taxon>
        <taxon>Capronia</taxon>
    </lineage>
</organism>
<evidence type="ECO:0000256" key="11">
    <source>
        <dbReference type="ARBA" id="ARBA00037877"/>
    </source>
</evidence>
<evidence type="ECO:0000313" key="15">
    <source>
        <dbReference type="EMBL" id="EXJ84072.1"/>
    </source>
</evidence>
<name>W9XU37_9EURO</name>
<dbReference type="GeneID" id="19168857"/>
<feature type="transmembrane region" description="Helical" evidence="13">
    <location>
        <begin position="105"/>
        <end position="127"/>
    </location>
</feature>
<keyword evidence="5" id="KW-0479">Metal-binding</keyword>
<evidence type="ECO:0000256" key="10">
    <source>
        <dbReference type="ARBA" id="ARBA00023136"/>
    </source>
</evidence>
<proteinExistence type="inferred from homology"/>
<dbReference type="GO" id="GO:0046872">
    <property type="term" value="F:metal ion binding"/>
    <property type="evidence" value="ECO:0007669"/>
    <property type="project" value="UniProtKB-KW"/>
</dbReference>
<dbReference type="eggNOG" id="KOG0537">
    <property type="taxonomic scope" value="Eukaryota"/>
</dbReference>
<evidence type="ECO:0000256" key="6">
    <source>
        <dbReference type="ARBA" id="ARBA00022824"/>
    </source>
</evidence>
<comment type="subcellular location">
    <subcellularLocation>
        <location evidence="1">Endoplasmic reticulum membrane</location>
        <topology evidence="1">Single-pass membrane protein</topology>
        <orientation evidence="1">Cytoplasmic side</orientation>
    </subcellularLocation>
    <subcellularLocation>
        <location evidence="11">Microsome membrane</location>
        <topology evidence="11">Single-pass membrane protein</topology>
        <orientation evidence="11">Cytoplasmic side</orientation>
    </subcellularLocation>
</comment>
<keyword evidence="13" id="KW-1133">Transmembrane helix</keyword>
<dbReference type="InterPro" id="IPR050668">
    <property type="entry name" value="Cytochrome_b5"/>
</dbReference>
<dbReference type="GO" id="GO:0005789">
    <property type="term" value="C:endoplasmic reticulum membrane"/>
    <property type="evidence" value="ECO:0007669"/>
    <property type="project" value="UniProtKB-SubCell"/>
</dbReference>
<evidence type="ECO:0000259" key="14">
    <source>
        <dbReference type="PROSITE" id="PS50255"/>
    </source>
</evidence>
<evidence type="ECO:0000256" key="9">
    <source>
        <dbReference type="ARBA" id="ARBA00023004"/>
    </source>
</evidence>
<dbReference type="SUPFAM" id="SSF55856">
    <property type="entry name" value="Cytochrome b5-like heme/steroid binding domain"/>
    <property type="match status" value="1"/>
</dbReference>
<keyword evidence="3" id="KW-0349">Heme</keyword>
<dbReference type="PROSITE" id="PS50255">
    <property type="entry name" value="CYTOCHROME_B5_2"/>
    <property type="match status" value="1"/>
</dbReference>
<evidence type="ECO:0000313" key="16">
    <source>
        <dbReference type="Proteomes" id="UP000019478"/>
    </source>
</evidence>
<dbReference type="AlphaFoldDB" id="W9XU37"/>
<dbReference type="PANTHER" id="PTHR19359">
    <property type="entry name" value="CYTOCHROME B5"/>
    <property type="match status" value="1"/>
</dbReference>
<evidence type="ECO:0000256" key="2">
    <source>
        <dbReference type="ARBA" id="ARBA00022448"/>
    </source>
</evidence>
<keyword evidence="8" id="KW-0249">Electron transport</keyword>
<keyword evidence="10 13" id="KW-0472">Membrane</keyword>
<dbReference type="HOGENOM" id="CLU_102602_3_2_1"/>
<dbReference type="Proteomes" id="UP000019478">
    <property type="component" value="Unassembled WGS sequence"/>
</dbReference>
<gene>
    <name evidence="15" type="ORF">A1O3_04739</name>
</gene>
<sequence>MAPTKVKSLTADQVVQHRTKDSLYLVIHDKVYDVTNGGQEVLIDQGGVDATEAFEEVGHSEEARKTLASLHIGNLRRQAGDEKLLAASGSAFKSYAADTKGGVPAIFQAAIVFAVGVAVFLGWRYLLDQDGTAKSQL</sequence>
<dbReference type="PANTHER" id="PTHR19359:SF150">
    <property type="entry name" value="CYTOCHROME B5"/>
    <property type="match status" value="1"/>
</dbReference>
<dbReference type="Gene3D" id="3.10.120.10">
    <property type="entry name" value="Cytochrome b5-like heme/steroid binding domain"/>
    <property type="match status" value="1"/>
</dbReference>
<keyword evidence="2" id="KW-0813">Transport</keyword>
<dbReference type="OrthoDB" id="260519at2759"/>
<dbReference type="SMART" id="SM01117">
    <property type="entry name" value="Cyt-b5"/>
    <property type="match status" value="1"/>
</dbReference>
<evidence type="ECO:0000256" key="5">
    <source>
        <dbReference type="ARBA" id="ARBA00022723"/>
    </source>
</evidence>
<keyword evidence="16" id="KW-1185">Reference proteome</keyword>
<dbReference type="InterPro" id="IPR036400">
    <property type="entry name" value="Cyt_B5-like_heme/steroid_sf"/>
</dbReference>